<feature type="region of interest" description="Disordered" evidence="2">
    <location>
        <begin position="217"/>
        <end position="324"/>
    </location>
</feature>
<feature type="compositionally biased region" description="Basic and acidic residues" evidence="2">
    <location>
        <begin position="92"/>
        <end position="123"/>
    </location>
</feature>
<sequence>MYLPPYSRSGAAICGSNWCETGTSSCIPASSLLKSWHKTLYLISCGFTLVGYAVCRSPAERPASDTIGSYLVKQASGAAAMLNRLRKPRPHSTSEKSRFVFKIHQDDSIDPRRATRPSIDDSPQRTTLTPIHSQYARSMGGTSALQHQQNDSKPLPSLPASPSAETAPGNARRMASTIRSVPNHDSRPSYDEDADSTEWSARNSASAFSSSLQSEYSTVSSSSPYTSQTNGANDSRPIPKTKNSQNTPAAHLAAPNQHQRLKQSSRTPSPDSRGSIEVPRRESSLGVTDQPYSRRSPGISTSPSNGNASKMGRQESSEEGLGWDSTVGKAALSGKTGRVINKLVSDNESLKRDIQIEKLKAEESRQAARLLEDKMERMAAEYESRLLDANITKTLLTKKERKVESLQAAVELEKQRTADARDKERTWREEMNKVRGDSKRTVEEATTHAALMEGRYNAISSHWRDQGEEVDKALSRVRKEMSQLLKERALDDDKINTLRELCDQQDGNIRELRRQNEAIGAKFAEYKATQEEALRDIKTKAAQREEEQTRQLEEARDVLHKLKWALQVKENVKGAQ</sequence>
<evidence type="ECO:0008006" key="4">
    <source>
        <dbReference type="Google" id="ProtNLM"/>
    </source>
</evidence>
<dbReference type="EMBL" id="JH795517">
    <property type="protein sequence ID" value="ELQ64047.1"/>
    <property type="molecule type" value="Genomic_DNA"/>
</dbReference>
<feature type="compositionally biased region" description="Low complexity" evidence="2">
    <location>
        <begin position="217"/>
        <end position="228"/>
    </location>
</feature>
<feature type="region of interest" description="Disordered" evidence="2">
    <location>
        <begin position="421"/>
        <end position="442"/>
    </location>
</feature>
<evidence type="ECO:0000313" key="3">
    <source>
        <dbReference type="EMBL" id="ELQ64047.1"/>
    </source>
</evidence>
<gene>
    <name evidence="3" type="ORF">OOW_P131scaffold00888g36</name>
</gene>
<feature type="region of interest" description="Disordered" evidence="2">
    <location>
        <begin position="83"/>
        <end position="127"/>
    </location>
</feature>
<evidence type="ECO:0000256" key="1">
    <source>
        <dbReference type="SAM" id="Coils"/>
    </source>
</evidence>
<reference evidence="3" key="1">
    <citation type="journal article" date="2012" name="PLoS Genet.">
        <title>Comparative analysis of the genomes of two field isolates of the rice blast fungus Magnaporthe oryzae.</title>
        <authorList>
            <person name="Xue M."/>
            <person name="Yang J."/>
            <person name="Li Z."/>
            <person name="Hu S."/>
            <person name="Yao N."/>
            <person name="Dean R.A."/>
            <person name="Zhao W."/>
            <person name="Shen M."/>
            <person name="Zhang H."/>
            <person name="Li C."/>
            <person name="Liu L."/>
            <person name="Cao L."/>
            <person name="Xu X."/>
            <person name="Xing Y."/>
            <person name="Hsiang T."/>
            <person name="Zhang Z."/>
            <person name="Xu J.R."/>
            <person name="Peng Y.L."/>
        </authorList>
    </citation>
    <scope>NUCLEOTIDE SEQUENCE [LARGE SCALE GENOMIC DNA]</scope>
    <source>
        <strain evidence="3">P131</strain>
    </source>
</reference>
<name>L7J772_PYRO1</name>
<feature type="compositionally biased region" description="Polar residues" evidence="2">
    <location>
        <begin position="285"/>
        <end position="308"/>
    </location>
</feature>
<feature type="compositionally biased region" description="Polar residues" evidence="2">
    <location>
        <begin position="256"/>
        <end position="272"/>
    </location>
</feature>
<dbReference type="AlphaFoldDB" id="L7J772"/>
<accession>L7J772</accession>
<proteinExistence type="predicted"/>
<organism>
    <name type="scientific">Pyricularia oryzae (strain P131)</name>
    <name type="common">Rice blast fungus</name>
    <name type="synonym">Magnaporthe oryzae</name>
    <dbReference type="NCBI Taxonomy" id="1143193"/>
    <lineage>
        <taxon>Eukaryota</taxon>
        <taxon>Fungi</taxon>
        <taxon>Dikarya</taxon>
        <taxon>Ascomycota</taxon>
        <taxon>Pezizomycotina</taxon>
        <taxon>Sordariomycetes</taxon>
        <taxon>Sordariomycetidae</taxon>
        <taxon>Magnaporthales</taxon>
        <taxon>Pyriculariaceae</taxon>
        <taxon>Pyricularia</taxon>
    </lineage>
</organism>
<feature type="region of interest" description="Disordered" evidence="2">
    <location>
        <begin position="139"/>
        <end position="198"/>
    </location>
</feature>
<protein>
    <recommendedName>
        <fullName evidence="4">SWI5-dependent HO expression protein 3</fullName>
    </recommendedName>
</protein>
<feature type="compositionally biased region" description="Polar residues" evidence="2">
    <location>
        <begin position="139"/>
        <end position="151"/>
    </location>
</feature>
<feature type="coiled-coil region" evidence="1">
    <location>
        <begin position="495"/>
        <end position="562"/>
    </location>
</feature>
<evidence type="ECO:0000256" key="2">
    <source>
        <dbReference type="SAM" id="MobiDB-lite"/>
    </source>
</evidence>
<feature type="compositionally biased region" description="Low complexity" evidence="2">
    <location>
        <begin position="152"/>
        <end position="164"/>
    </location>
</feature>
<keyword evidence="1" id="KW-0175">Coiled coil</keyword>